<evidence type="ECO:0000313" key="7">
    <source>
        <dbReference type="Proteomes" id="UP000033774"/>
    </source>
</evidence>
<dbReference type="SUPFAM" id="SSF46785">
    <property type="entry name" value="Winged helix' DNA-binding domain"/>
    <property type="match status" value="1"/>
</dbReference>
<feature type="domain" description="HTH lysR-type" evidence="5">
    <location>
        <begin position="1"/>
        <end position="58"/>
    </location>
</feature>
<dbReference type="GO" id="GO:0010628">
    <property type="term" value="P:positive regulation of gene expression"/>
    <property type="evidence" value="ECO:0007669"/>
    <property type="project" value="TreeGrafter"/>
</dbReference>
<evidence type="ECO:0000256" key="3">
    <source>
        <dbReference type="ARBA" id="ARBA00023125"/>
    </source>
</evidence>
<dbReference type="InterPro" id="IPR037424">
    <property type="entry name" value="NocR_PBP2"/>
</dbReference>
<sequence>MNLRQIEVFHALMTNGTTSRAAEVLRISQPAVSKAVQELERQVGFSLFHRLKGRLVATAEGRLFFREVEGAFIGLTQLRAAAARIRDFGSGELRLVSLSALSTNIVPKALHAFQRRHPNVRITFQARMSSVVKELVASGQFDLGLAADEIDVTGVDASLFSYRRLVVALPGDHPLIATAIVHPEDLDGQPFIALAPEDTSRHKLERLFEQRNVHPRIVLETPYSTTVCAMVQAGMGVGIVHPLTAEPYEGRNLVVRPFEPAIHSRTLLLLPPDRPPSRIVADCIDELRRFAQVVPEE</sequence>
<dbReference type="InterPro" id="IPR036388">
    <property type="entry name" value="WH-like_DNA-bd_sf"/>
</dbReference>
<dbReference type="Gene3D" id="1.10.10.10">
    <property type="entry name" value="Winged helix-like DNA-binding domain superfamily/Winged helix DNA-binding domain"/>
    <property type="match status" value="1"/>
</dbReference>
<dbReference type="Pfam" id="PF03466">
    <property type="entry name" value="LysR_substrate"/>
    <property type="match status" value="1"/>
</dbReference>
<proteinExistence type="inferred from homology"/>
<evidence type="ECO:0000256" key="1">
    <source>
        <dbReference type="ARBA" id="ARBA00009437"/>
    </source>
</evidence>
<dbReference type="Pfam" id="PF00126">
    <property type="entry name" value="HTH_1"/>
    <property type="match status" value="1"/>
</dbReference>
<dbReference type="SUPFAM" id="SSF53850">
    <property type="entry name" value="Periplasmic binding protein-like II"/>
    <property type="match status" value="1"/>
</dbReference>
<evidence type="ECO:0000256" key="2">
    <source>
        <dbReference type="ARBA" id="ARBA00023015"/>
    </source>
</evidence>
<dbReference type="CDD" id="cd08415">
    <property type="entry name" value="PBP2_LysR_opines_like"/>
    <property type="match status" value="1"/>
</dbReference>
<dbReference type="Proteomes" id="UP000033774">
    <property type="component" value="Unassembled WGS sequence"/>
</dbReference>
<dbReference type="PANTHER" id="PTHR30427">
    <property type="entry name" value="TRANSCRIPTIONAL ACTIVATOR PROTEIN LYSR"/>
    <property type="match status" value="1"/>
</dbReference>
<dbReference type="AlphaFoldDB" id="A0A0F3ITH2"/>
<keyword evidence="2" id="KW-0805">Transcription regulation</keyword>
<dbReference type="Gene3D" id="3.40.190.290">
    <property type="match status" value="1"/>
</dbReference>
<name>A0A0F3ITH2_9PROT</name>
<organism evidence="6 7">
    <name type="scientific">Elstera litoralis</name>
    <dbReference type="NCBI Taxonomy" id="552518"/>
    <lineage>
        <taxon>Bacteria</taxon>
        <taxon>Pseudomonadati</taxon>
        <taxon>Pseudomonadota</taxon>
        <taxon>Alphaproteobacteria</taxon>
        <taxon>Rhodospirillales</taxon>
        <taxon>Rhodospirillaceae</taxon>
        <taxon>Elstera</taxon>
    </lineage>
</organism>
<protein>
    <submittedName>
        <fullName evidence="6">LysR family transcriptional regulator</fullName>
    </submittedName>
</protein>
<dbReference type="PANTHER" id="PTHR30427:SF1">
    <property type="entry name" value="TRANSCRIPTIONAL ACTIVATOR PROTEIN LYSR"/>
    <property type="match status" value="1"/>
</dbReference>
<gene>
    <name evidence="6" type="ORF">VZ95_07720</name>
</gene>
<dbReference type="OrthoDB" id="8479870at2"/>
<evidence type="ECO:0000259" key="5">
    <source>
        <dbReference type="PROSITE" id="PS50931"/>
    </source>
</evidence>
<dbReference type="InterPro" id="IPR036390">
    <property type="entry name" value="WH_DNA-bd_sf"/>
</dbReference>
<dbReference type="GO" id="GO:0003700">
    <property type="term" value="F:DNA-binding transcription factor activity"/>
    <property type="evidence" value="ECO:0007669"/>
    <property type="project" value="InterPro"/>
</dbReference>
<dbReference type="RefSeq" id="WP_045775339.1">
    <property type="nucleotide sequence ID" value="NZ_LAJY01000170.1"/>
</dbReference>
<evidence type="ECO:0000313" key="6">
    <source>
        <dbReference type="EMBL" id="KJV10011.1"/>
    </source>
</evidence>
<keyword evidence="4" id="KW-0804">Transcription</keyword>
<dbReference type="PRINTS" id="PR00039">
    <property type="entry name" value="HTHLYSR"/>
</dbReference>
<dbReference type="PATRIC" id="fig|552518.3.peg.754"/>
<dbReference type="GO" id="GO:0043565">
    <property type="term" value="F:sequence-specific DNA binding"/>
    <property type="evidence" value="ECO:0007669"/>
    <property type="project" value="TreeGrafter"/>
</dbReference>
<reference evidence="6 7" key="1">
    <citation type="submission" date="2015-03" db="EMBL/GenBank/DDBJ databases">
        <title>Draft genome sequence of Elstera litoralis.</title>
        <authorList>
            <person name="Rahalkar M.C."/>
            <person name="Dhakephalkar P.K."/>
            <person name="Pore S.D."/>
            <person name="Arora P."/>
            <person name="Kapse N.G."/>
            <person name="Pandit P.S."/>
        </authorList>
    </citation>
    <scope>NUCLEOTIDE SEQUENCE [LARGE SCALE GENOMIC DNA]</scope>
    <source>
        <strain evidence="6 7">Dia-1</strain>
    </source>
</reference>
<dbReference type="GO" id="GO:0009089">
    <property type="term" value="P:lysine biosynthetic process via diaminopimelate"/>
    <property type="evidence" value="ECO:0007669"/>
    <property type="project" value="TreeGrafter"/>
</dbReference>
<dbReference type="InterPro" id="IPR005119">
    <property type="entry name" value="LysR_subst-bd"/>
</dbReference>
<accession>A0A0F3ITH2</accession>
<dbReference type="PROSITE" id="PS50931">
    <property type="entry name" value="HTH_LYSR"/>
    <property type="match status" value="1"/>
</dbReference>
<dbReference type="InterPro" id="IPR000847">
    <property type="entry name" value="LysR_HTH_N"/>
</dbReference>
<keyword evidence="7" id="KW-1185">Reference proteome</keyword>
<keyword evidence="3" id="KW-0238">DNA-binding</keyword>
<comment type="caution">
    <text evidence="6">The sequence shown here is derived from an EMBL/GenBank/DDBJ whole genome shotgun (WGS) entry which is preliminary data.</text>
</comment>
<comment type="similarity">
    <text evidence="1">Belongs to the LysR transcriptional regulatory family.</text>
</comment>
<dbReference type="EMBL" id="LAJY01000170">
    <property type="protein sequence ID" value="KJV10011.1"/>
    <property type="molecule type" value="Genomic_DNA"/>
</dbReference>
<evidence type="ECO:0000256" key="4">
    <source>
        <dbReference type="ARBA" id="ARBA00023163"/>
    </source>
</evidence>